<evidence type="ECO:0000313" key="3">
    <source>
        <dbReference type="Proteomes" id="UP000663824"/>
    </source>
</evidence>
<organism evidence="2 3">
    <name type="scientific">Rotaria magnacalcarata</name>
    <dbReference type="NCBI Taxonomy" id="392030"/>
    <lineage>
        <taxon>Eukaryota</taxon>
        <taxon>Metazoa</taxon>
        <taxon>Spiralia</taxon>
        <taxon>Gnathifera</taxon>
        <taxon>Rotifera</taxon>
        <taxon>Eurotatoria</taxon>
        <taxon>Bdelloidea</taxon>
        <taxon>Philodinida</taxon>
        <taxon>Philodinidae</taxon>
        <taxon>Rotaria</taxon>
    </lineage>
</organism>
<protein>
    <recommendedName>
        <fullName evidence="1">Retrotransposon gag domain-containing protein</fullName>
    </recommendedName>
</protein>
<dbReference type="AlphaFoldDB" id="A0A816ZYL1"/>
<evidence type="ECO:0000259" key="1">
    <source>
        <dbReference type="Pfam" id="PF03732"/>
    </source>
</evidence>
<feature type="domain" description="Retrotransposon gag" evidence="1">
    <location>
        <begin position="85"/>
        <end position="172"/>
    </location>
</feature>
<dbReference type="InterPro" id="IPR005162">
    <property type="entry name" value="Retrotrans_gag_dom"/>
</dbReference>
<reference evidence="2" key="1">
    <citation type="submission" date="2021-02" db="EMBL/GenBank/DDBJ databases">
        <authorList>
            <person name="Nowell W R."/>
        </authorList>
    </citation>
    <scope>NUCLEOTIDE SEQUENCE</scope>
</reference>
<dbReference type="Pfam" id="PF03732">
    <property type="entry name" value="Retrotrans_gag"/>
    <property type="match status" value="1"/>
</dbReference>
<comment type="caution">
    <text evidence="2">The sequence shown here is derived from an EMBL/GenBank/DDBJ whole genome shotgun (WGS) entry which is preliminary data.</text>
</comment>
<name>A0A816ZYL1_9BILA</name>
<dbReference type="PANTHER" id="PTHR33223:SF6">
    <property type="entry name" value="CCHC-TYPE DOMAIN-CONTAINING PROTEIN"/>
    <property type="match status" value="1"/>
</dbReference>
<dbReference type="Proteomes" id="UP000663824">
    <property type="component" value="Unassembled WGS sequence"/>
</dbReference>
<dbReference type="PANTHER" id="PTHR33223">
    <property type="entry name" value="CCHC-TYPE DOMAIN-CONTAINING PROTEIN"/>
    <property type="match status" value="1"/>
</dbReference>
<dbReference type="EMBL" id="CAJNRE010020764">
    <property type="protein sequence ID" value="CAF2240592.1"/>
    <property type="molecule type" value="Genomic_DNA"/>
</dbReference>
<gene>
    <name evidence="2" type="ORF">MBJ925_LOCUS37328</name>
</gene>
<sequence>MNTSFNKCLLKSIVSVHLMKVLLQLQIHYLVQYLELKRKARFDELSNFSGHPSENGERFLKSITNITKTNDESEIHEILEIVRGTLIQSASLWFDNHEHDFKKWSDFDTAFRTRYFSSTISHKKFDLLKQRKQSHDKQITSYVDDVVNLYKEIDPTMSEQIMIKHLMSGINPDFQKEISGRESTMNTLNEFLKYAKIEQDLCDIFEKFHQLSIDS</sequence>
<evidence type="ECO:0000313" key="2">
    <source>
        <dbReference type="EMBL" id="CAF2240592.1"/>
    </source>
</evidence>
<proteinExistence type="predicted"/>
<accession>A0A816ZYL1</accession>